<feature type="domain" description="Putative amidase" evidence="1">
    <location>
        <begin position="130"/>
        <end position="282"/>
    </location>
</feature>
<evidence type="ECO:0000259" key="1">
    <source>
        <dbReference type="Pfam" id="PF12671"/>
    </source>
</evidence>
<organism evidence="2 3">
    <name type="scientific">Halobacillus salinarum</name>
    <dbReference type="NCBI Taxonomy" id="2932257"/>
    <lineage>
        <taxon>Bacteria</taxon>
        <taxon>Bacillati</taxon>
        <taxon>Bacillota</taxon>
        <taxon>Bacilli</taxon>
        <taxon>Bacillales</taxon>
        <taxon>Bacillaceae</taxon>
        <taxon>Halobacillus</taxon>
    </lineage>
</organism>
<evidence type="ECO:0000313" key="3">
    <source>
        <dbReference type="Proteomes" id="UP000831787"/>
    </source>
</evidence>
<dbReference type="Pfam" id="PF12671">
    <property type="entry name" value="Amidase_6"/>
    <property type="match status" value="1"/>
</dbReference>
<dbReference type="InterPro" id="IPR024301">
    <property type="entry name" value="Amidase_6"/>
</dbReference>
<reference evidence="2 3" key="1">
    <citation type="submission" date="2022-04" db="EMBL/GenBank/DDBJ databases">
        <title>Halobacillus sp. isolated from saltern.</title>
        <authorList>
            <person name="Won M."/>
            <person name="Lee C.-M."/>
            <person name="Woen H.-Y."/>
            <person name="Kwon S.-W."/>
        </authorList>
    </citation>
    <scope>NUCLEOTIDE SEQUENCE [LARGE SCALE GENOMIC DNA]</scope>
    <source>
        <strain evidence="2 3">SSBR10-3</strain>
    </source>
</reference>
<dbReference type="PANTHER" id="PTHR40032">
    <property type="entry name" value="EXPORTED PROTEIN-RELATED"/>
    <property type="match status" value="1"/>
</dbReference>
<dbReference type="RefSeq" id="WP_244708985.1">
    <property type="nucleotide sequence ID" value="NZ_CP095073.1"/>
</dbReference>
<sequence length="288" mass="34233">METTTRKLQLYWEKIIDQLETQSEEKWLTKKIEGFKERGQMLERSTFHIKPYHRFRYDQTSELQYMLTLSLLIKDQRHYFLEEGIYHGKAVFEKDKLASQMIKTEEPSTEMNVKETSFVDKETSQRVRFKYNRREAVRYAERWWDSYNPSYHHFEVDCTNYISQCLRAGGAPMWGMSNRSKGWWYSGSSWSYSWAVANALRWYLSGSRQGLTATEVSSPEQLSLGDVICYDFQGNGRFDHNTIVVHKDTQGMPLVNAHTTNSRHRYWSYLDSTAYTPDIQYKFFHIDG</sequence>
<evidence type="ECO:0000313" key="2">
    <source>
        <dbReference type="EMBL" id="UOQ43626.1"/>
    </source>
</evidence>
<keyword evidence="3" id="KW-1185">Reference proteome</keyword>
<dbReference type="EMBL" id="CP095073">
    <property type="protein sequence ID" value="UOQ43626.1"/>
    <property type="molecule type" value="Genomic_DNA"/>
</dbReference>
<accession>A0ABY4EGN0</accession>
<proteinExistence type="predicted"/>
<name>A0ABY4EGN0_9BACI</name>
<gene>
    <name evidence="2" type="ORF">MUN89_17205</name>
</gene>
<dbReference type="PANTHER" id="PTHR40032:SF1">
    <property type="entry name" value="EXPORTED PROTEIN"/>
    <property type="match status" value="1"/>
</dbReference>
<protein>
    <submittedName>
        <fullName evidence="2">Amidase domain-containing protein</fullName>
    </submittedName>
</protein>
<dbReference type="Proteomes" id="UP000831787">
    <property type="component" value="Chromosome"/>
</dbReference>